<feature type="binding site" evidence="9">
    <location>
        <position position="279"/>
    </location>
    <ligand>
        <name>NADPH</name>
        <dbReference type="ChEBI" id="CHEBI:57783"/>
    </ligand>
</feature>
<evidence type="ECO:0000256" key="3">
    <source>
        <dbReference type="ARBA" id="ARBA00022857"/>
    </source>
</evidence>
<dbReference type="PRINTS" id="PR00077">
    <property type="entry name" value="GPDHDRGNASE"/>
</dbReference>
<gene>
    <name evidence="9" type="primary">gpsA</name>
    <name evidence="14" type="ORF">H8700_09115</name>
</gene>
<evidence type="ECO:0000313" key="15">
    <source>
        <dbReference type="Proteomes" id="UP000637513"/>
    </source>
</evidence>
<evidence type="ECO:0000259" key="13">
    <source>
        <dbReference type="Pfam" id="PF07479"/>
    </source>
</evidence>
<dbReference type="InterPro" id="IPR011128">
    <property type="entry name" value="G3P_DH_NAD-dep_N"/>
</dbReference>
<evidence type="ECO:0000256" key="10">
    <source>
        <dbReference type="RuleBase" id="RU000437"/>
    </source>
</evidence>
<feature type="binding site" evidence="9">
    <location>
        <position position="136"/>
    </location>
    <ligand>
        <name>sn-glycerol 3-phosphate</name>
        <dbReference type="ChEBI" id="CHEBI:57597"/>
    </ligand>
</feature>
<dbReference type="InterPro" id="IPR013328">
    <property type="entry name" value="6PGD_dom2"/>
</dbReference>
<feature type="binding site" evidence="9">
    <location>
        <position position="12"/>
    </location>
    <ligand>
        <name>NADPH</name>
        <dbReference type="ChEBI" id="CHEBI:57783"/>
    </ligand>
</feature>
<dbReference type="Gene3D" id="3.40.50.720">
    <property type="entry name" value="NAD(P)-binding Rossmann-like Domain"/>
    <property type="match status" value="1"/>
</dbReference>
<dbReference type="HAMAP" id="MF_00394">
    <property type="entry name" value="NAD_Glyc3P_dehydrog"/>
    <property type="match status" value="1"/>
</dbReference>
<reference evidence="14 15" key="1">
    <citation type="submission" date="2020-08" db="EMBL/GenBank/DDBJ databases">
        <title>Genome public.</title>
        <authorList>
            <person name="Liu C."/>
            <person name="Sun Q."/>
        </authorList>
    </citation>
    <scope>NUCLEOTIDE SEQUENCE [LARGE SCALE GENOMIC DNA]</scope>
    <source>
        <strain evidence="14 15">BX3</strain>
    </source>
</reference>
<accession>A0ABR7MVP0</accession>
<keyword evidence="7 9" id="KW-0594">Phospholipid biosynthesis</keyword>
<comment type="catalytic activity">
    <reaction evidence="9 11">
        <text>sn-glycerol 3-phosphate + NADP(+) = dihydroxyacetone phosphate + NADPH + H(+)</text>
        <dbReference type="Rhea" id="RHEA:11096"/>
        <dbReference type="ChEBI" id="CHEBI:15378"/>
        <dbReference type="ChEBI" id="CHEBI:57597"/>
        <dbReference type="ChEBI" id="CHEBI:57642"/>
        <dbReference type="ChEBI" id="CHEBI:57783"/>
        <dbReference type="ChEBI" id="CHEBI:58349"/>
        <dbReference type="EC" id="1.1.1.94"/>
    </reaction>
</comment>
<feature type="binding site" evidence="9">
    <location>
        <position position="253"/>
    </location>
    <ligand>
        <name>sn-glycerol 3-phosphate</name>
        <dbReference type="ChEBI" id="CHEBI:57597"/>
    </ligand>
</feature>
<evidence type="ECO:0000313" key="14">
    <source>
        <dbReference type="EMBL" id="MBC8557866.1"/>
    </source>
</evidence>
<keyword evidence="6 9" id="KW-0443">Lipid metabolism</keyword>
<feature type="binding site" evidence="9">
    <location>
        <position position="106"/>
    </location>
    <ligand>
        <name>sn-glycerol 3-phosphate</name>
        <dbReference type="ChEBI" id="CHEBI:57597"/>
    </ligand>
</feature>
<comment type="pathway">
    <text evidence="9">Membrane lipid metabolism; glycerophospholipid metabolism.</text>
</comment>
<dbReference type="InterPro" id="IPR036291">
    <property type="entry name" value="NAD(P)-bd_dom_sf"/>
</dbReference>
<evidence type="ECO:0000259" key="12">
    <source>
        <dbReference type="Pfam" id="PF01210"/>
    </source>
</evidence>
<evidence type="ECO:0000256" key="6">
    <source>
        <dbReference type="ARBA" id="ARBA00023098"/>
    </source>
</evidence>
<keyword evidence="9" id="KW-0547">Nucleotide-binding</keyword>
<proteinExistence type="inferred from homology"/>
<feature type="binding site" evidence="9">
    <location>
        <position position="138"/>
    </location>
    <ligand>
        <name>NADPH</name>
        <dbReference type="ChEBI" id="CHEBI:57783"/>
    </ligand>
</feature>
<dbReference type="PIRSF" id="PIRSF000114">
    <property type="entry name" value="Glycerol-3-P_dh"/>
    <property type="match status" value="1"/>
</dbReference>
<dbReference type="SUPFAM" id="SSF51735">
    <property type="entry name" value="NAD(P)-binding Rossmann-fold domains"/>
    <property type="match status" value="1"/>
</dbReference>
<feature type="binding site" evidence="9">
    <location>
        <position position="106"/>
    </location>
    <ligand>
        <name>NADPH</name>
        <dbReference type="ChEBI" id="CHEBI:57783"/>
    </ligand>
</feature>
<evidence type="ECO:0000256" key="4">
    <source>
        <dbReference type="ARBA" id="ARBA00023002"/>
    </source>
</evidence>
<feature type="binding site" evidence="9">
    <location>
        <position position="253"/>
    </location>
    <ligand>
        <name>NADPH</name>
        <dbReference type="ChEBI" id="CHEBI:57783"/>
    </ligand>
</feature>
<comment type="catalytic activity">
    <reaction evidence="9">
        <text>sn-glycerol 3-phosphate + NAD(+) = dihydroxyacetone phosphate + NADH + H(+)</text>
        <dbReference type="Rhea" id="RHEA:11092"/>
        <dbReference type="ChEBI" id="CHEBI:15378"/>
        <dbReference type="ChEBI" id="CHEBI:57540"/>
        <dbReference type="ChEBI" id="CHEBI:57597"/>
        <dbReference type="ChEBI" id="CHEBI:57642"/>
        <dbReference type="ChEBI" id="CHEBI:57945"/>
        <dbReference type="EC" id="1.1.1.94"/>
    </reaction>
</comment>
<feature type="domain" description="Glycerol-3-phosphate dehydrogenase NAD-dependent C-terminal" evidence="13">
    <location>
        <begin position="178"/>
        <end position="318"/>
    </location>
</feature>
<protein>
    <recommendedName>
        <fullName evidence="9">Glycerol-3-phosphate dehydrogenase [NAD(P)+]</fullName>
        <ecNumber evidence="9">1.1.1.94</ecNumber>
    </recommendedName>
    <alternativeName>
        <fullName evidence="9">NAD(P)(+)-dependent glycerol-3-phosphate dehydrogenase</fullName>
    </alternativeName>
    <alternativeName>
        <fullName evidence="9">NAD(P)H-dependent dihydroxyacetone-phosphate reductase</fullName>
    </alternativeName>
</protein>
<dbReference type="InterPro" id="IPR006109">
    <property type="entry name" value="G3P_DH_NAD-dep_C"/>
</dbReference>
<comment type="subcellular location">
    <subcellularLocation>
        <location evidence="9">Cytoplasm</location>
    </subcellularLocation>
</comment>
<dbReference type="PANTHER" id="PTHR11728">
    <property type="entry name" value="GLYCEROL-3-PHOSPHATE DEHYDROGENASE"/>
    <property type="match status" value="1"/>
</dbReference>
<comment type="function">
    <text evidence="9">Catalyzes the reduction of the glycolytic intermediate dihydroxyacetone phosphate (DHAP) to sn-glycerol 3-phosphate (G3P), the key precursor for phospholipid synthesis.</text>
</comment>
<feature type="binding site" evidence="9">
    <location>
        <position position="242"/>
    </location>
    <ligand>
        <name>sn-glycerol 3-phosphate</name>
        <dbReference type="ChEBI" id="CHEBI:57597"/>
    </ligand>
</feature>
<dbReference type="Gene3D" id="1.10.1040.10">
    <property type="entry name" value="N-(1-d-carboxylethyl)-l-norvaline Dehydrogenase, domain 2"/>
    <property type="match status" value="1"/>
</dbReference>
<evidence type="ECO:0000256" key="7">
    <source>
        <dbReference type="ARBA" id="ARBA00023209"/>
    </source>
</evidence>
<feature type="binding site" evidence="9">
    <location>
        <position position="134"/>
    </location>
    <ligand>
        <name>sn-glycerol 3-phosphate</name>
        <dbReference type="ChEBI" id="CHEBI:57597"/>
    </ligand>
</feature>
<evidence type="ECO:0000256" key="1">
    <source>
        <dbReference type="ARBA" id="ARBA00011009"/>
    </source>
</evidence>
<organism evidence="14 15">
    <name type="scientific">Jutongia hominis</name>
    <dbReference type="NCBI Taxonomy" id="2763664"/>
    <lineage>
        <taxon>Bacteria</taxon>
        <taxon>Bacillati</taxon>
        <taxon>Bacillota</taxon>
        <taxon>Clostridia</taxon>
        <taxon>Lachnospirales</taxon>
        <taxon>Lachnospiraceae</taxon>
        <taxon>Jutongia</taxon>
    </lineage>
</organism>
<keyword evidence="8 9" id="KW-1208">Phospholipid metabolism</keyword>
<dbReference type="PANTHER" id="PTHR11728:SF1">
    <property type="entry name" value="GLYCEROL-3-PHOSPHATE DEHYDROGENASE [NAD(+)] 2, CHLOROPLASTIC"/>
    <property type="match status" value="1"/>
</dbReference>
<feature type="binding site" evidence="9">
    <location>
        <position position="11"/>
    </location>
    <ligand>
        <name>NADPH</name>
        <dbReference type="ChEBI" id="CHEBI:57783"/>
    </ligand>
</feature>
<feature type="active site" description="Proton acceptor" evidence="9">
    <location>
        <position position="189"/>
    </location>
</feature>
<evidence type="ECO:0000256" key="11">
    <source>
        <dbReference type="RuleBase" id="RU000439"/>
    </source>
</evidence>
<evidence type="ECO:0000256" key="2">
    <source>
        <dbReference type="ARBA" id="ARBA00022516"/>
    </source>
</evidence>
<dbReference type="NCBIfam" id="NF000940">
    <property type="entry name" value="PRK00094.1-2"/>
    <property type="match status" value="1"/>
</dbReference>
<feature type="binding site" evidence="9">
    <location>
        <position position="189"/>
    </location>
    <ligand>
        <name>sn-glycerol 3-phosphate</name>
        <dbReference type="ChEBI" id="CHEBI:57597"/>
    </ligand>
</feature>
<dbReference type="InterPro" id="IPR006168">
    <property type="entry name" value="G3P_DH_NAD-dep"/>
</dbReference>
<feature type="binding site" evidence="9">
    <location>
        <position position="254"/>
    </location>
    <ligand>
        <name>sn-glycerol 3-phosphate</name>
        <dbReference type="ChEBI" id="CHEBI:57597"/>
    </ligand>
</feature>
<comment type="caution">
    <text evidence="9">Lacks conserved residue(s) required for the propagation of feature annotation.</text>
</comment>
<feature type="binding site" evidence="9">
    <location>
        <position position="32"/>
    </location>
    <ligand>
        <name>NADPH</name>
        <dbReference type="ChEBI" id="CHEBI:57783"/>
    </ligand>
</feature>
<keyword evidence="2 9" id="KW-0444">Lipid biosynthesis</keyword>
<comment type="caution">
    <text evidence="14">The sequence shown here is derived from an EMBL/GenBank/DDBJ whole genome shotgun (WGS) entry which is preliminary data.</text>
</comment>
<dbReference type="Pfam" id="PF01210">
    <property type="entry name" value="NAD_Gly3P_dh_N"/>
    <property type="match status" value="1"/>
</dbReference>
<evidence type="ECO:0000256" key="9">
    <source>
        <dbReference type="HAMAP-Rule" id="MF_00394"/>
    </source>
</evidence>
<dbReference type="Pfam" id="PF07479">
    <property type="entry name" value="NAD_Gly3P_dh_C"/>
    <property type="match status" value="1"/>
</dbReference>
<comment type="similarity">
    <text evidence="1 9 10">Belongs to the NAD-dependent glycerol-3-phosphate dehydrogenase family.</text>
</comment>
<feature type="binding site" evidence="9">
    <location>
        <position position="277"/>
    </location>
    <ligand>
        <name>NADPH</name>
        <dbReference type="ChEBI" id="CHEBI:57783"/>
    </ligand>
</feature>
<dbReference type="EC" id="1.1.1.94" evidence="9"/>
<feature type="domain" description="Glycerol-3-phosphate dehydrogenase NAD-dependent N-terminal" evidence="12">
    <location>
        <begin position="3"/>
        <end position="158"/>
    </location>
</feature>
<evidence type="ECO:0000256" key="8">
    <source>
        <dbReference type="ARBA" id="ARBA00023264"/>
    </source>
</evidence>
<keyword evidence="3 9" id="KW-0521">NADP</keyword>
<sequence>MSKVSFLGAGSWGTALAVMLAKHGHDVIVWSKVEAEVNMLKENREHKDRLPGVKLPDSIVITSNLKEALTDRDLVVFSVASPFVRSVAKEVSALIPEGQKIVNVAKGIEETTLSTLRDILVEEIPQADVSVLSGPSHAEEVAIAMPTTVVVGSASKATAIYIQEIFMNERFRVYISPDIIGIELGGSVKNVIALAAGACDGLGCGDNTKAALITRGIAEITRLGTAMGAKKETMGGLSGIGDLIVTCTSEHSRNHNAGYLIGKGYSVEDALTEVKQVVEGVYSAKAVLKLAQKYQVSMPIVETICHVLFDGMKAVDAITILLTRDKCMEYPELGWLE</sequence>
<evidence type="ECO:0000256" key="5">
    <source>
        <dbReference type="ARBA" id="ARBA00023027"/>
    </source>
</evidence>
<dbReference type="InterPro" id="IPR008927">
    <property type="entry name" value="6-PGluconate_DH-like_C_sf"/>
</dbReference>
<keyword evidence="15" id="KW-1185">Reference proteome</keyword>
<keyword evidence="5 9" id="KW-0520">NAD</keyword>
<dbReference type="RefSeq" id="WP_249305284.1">
    <property type="nucleotide sequence ID" value="NZ_JACRSW010000032.1"/>
</dbReference>
<dbReference type="NCBIfam" id="NF000942">
    <property type="entry name" value="PRK00094.1-4"/>
    <property type="match status" value="1"/>
</dbReference>
<dbReference type="SUPFAM" id="SSF48179">
    <property type="entry name" value="6-phosphogluconate dehydrogenase C-terminal domain-like"/>
    <property type="match status" value="1"/>
</dbReference>
<keyword evidence="9" id="KW-0963">Cytoplasm</keyword>
<keyword evidence="4 9" id="KW-0560">Oxidoreductase</keyword>
<dbReference type="EMBL" id="JACRSW010000032">
    <property type="protein sequence ID" value="MBC8557866.1"/>
    <property type="molecule type" value="Genomic_DNA"/>
</dbReference>
<name>A0ABR7MVP0_9FIRM</name>
<feature type="binding site" evidence="9">
    <location>
        <position position="252"/>
    </location>
    <ligand>
        <name>sn-glycerol 3-phosphate</name>
        <dbReference type="ChEBI" id="CHEBI:57597"/>
    </ligand>
</feature>
<dbReference type="Proteomes" id="UP000637513">
    <property type="component" value="Unassembled WGS sequence"/>
</dbReference>